<dbReference type="EMBL" id="UYSL01023475">
    <property type="protein sequence ID" value="VDL82229.1"/>
    <property type="molecule type" value="Genomic_DNA"/>
</dbReference>
<dbReference type="Proteomes" id="UP000271162">
    <property type="component" value="Unassembled WGS sequence"/>
</dbReference>
<evidence type="ECO:0000313" key="2">
    <source>
        <dbReference type="EMBL" id="VDL82229.1"/>
    </source>
</evidence>
<evidence type="ECO:0000256" key="1">
    <source>
        <dbReference type="SAM" id="MobiDB-lite"/>
    </source>
</evidence>
<reference evidence="2 3" key="2">
    <citation type="submission" date="2018-11" db="EMBL/GenBank/DDBJ databases">
        <authorList>
            <consortium name="Pathogen Informatics"/>
        </authorList>
    </citation>
    <scope>NUCLEOTIDE SEQUENCE [LARGE SCALE GENOMIC DNA]</scope>
</reference>
<feature type="compositionally biased region" description="Basic and acidic residues" evidence="1">
    <location>
        <begin position="1"/>
        <end position="10"/>
    </location>
</feature>
<gene>
    <name evidence="2" type="ORF">NBR_LOCUS18504</name>
</gene>
<name>A0A0N4YMT0_NIPBR</name>
<feature type="region of interest" description="Disordered" evidence="1">
    <location>
        <begin position="1"/>
        <end position="86"/>
    </location>
</feature>
<reference evidence="4" key="1">
    <citation type="submission" date="2017-02" db="UniProtKB">
        <authorList>
            <consortium name="WormBaseParasite"/>
        </authorList>
    </citation>
    <scope>IDENTIFICATION</scope>
</reference>
<accession>A0A0N4YMT0</accession>
<feature type="compositionally biased region" description="Basic and acidic residues" evidence="1">
    <location>
        <begin position="20"/>
        <end position="40"/>
    </location>
</feature>
<organism evidence="4">
    <name type="scientific">Nippostrongylus brasiliensis</name>
    <name type="common">Rat hookworm</name>
    <dbReference type="NCBI Taxonomy" id="27835"/>
    <lineage>
        <taxon>Eukaryota</taxon>
        <taxon>Metazoa</taxon>
        <taxon>Ecdysozoa</taxon>
        <taxon>Nematoda</taxon>
        <taxon>Chromadorea</taxon>
        <taxon>Rhabditida</taxon>
        <taxon>Rhabditina</taxon>
        <taxon>Rhabditomorpha</taxon>
        <taxon>Strongyloidea</taxon>
        <taxon>Heligmosomidae</taxon>
        <taxon>Nippostrongylus</taxon>
    </lineage>
</organism>
<protein>
    <submittedName>
        <fullName evidence="4">KxDL domain-containing protein</fullName>
    </submittedName>
</protein>
<dbReference type="AlphaFoldDB" id="A0A0N4YMT0"/>
<keyword evidence="3" id="KW-1185">Reference proteome</keyword>
<evidence type="ECO:0000313" key="4">
    <source>
        <dbReference type="WBParaSite" id="NBR_0001850301-mRNA-1"/>
    </source>
</evidence>
<proteinExistence type="predicted"/>
<evidence type="ECO:0000313" key="3">
    <source>
        <dbReference type="Proteomes" id="UP000271162"/>
    </source>
</evidence>
<dbReference type="WBParaSite" id="NBR_0001850301-mRNA-1">
    <property type="protein sequence ID" value="NBR_0001850301-mRNA-1"/>
    <property type="gene ID" value="NBR_0001850301"/>
</dbReference>
<feature type="compositionally biased region" description="Low complexity" evidence="1">
    <location>
        <begin position="44"/>
        <end position="62"/>
    </location>
</feature>
<sequence length="143" mass="15792">MMEALCRDRGDEDELADASEVDREIERLKHEVNAKQDSVMRTEQQQQSIIKGSSSQSVASTSGEEDSDSSQDQVVMYNGVGGTGDSRTTLINKLERELTDAQLCNLRLNAKIGTLVSNGNATIKKEVLDLKRYLVRASENQSL</sequence>